<dbReference type="SUPFAM" id="SSF52540">
    <property type="entry name" value="P-loop containing nucleoside triphosphate hydrolases"/>
    <property type="match status" value="1"/>
</dbReference>
<organism evidence="2 3">
    <name type="scientific">Ciona savignyi</name>
    <name type="common">Pacific transparent sea squirt</name>
    <dbReference type="NCBI Taxonomy" id="51511"/>
    <lineage>
        <taxon>Eukaryota</taxon>
        <taxon>Metazoa</taxon>
        <taxon>Chordata</taxon>
        <taxon>Tunicata</taxon>
        <taxon>Ascidiacea</taxon>
        <taxon>Phlebobranchia</taxon>
        <taxon>Cionidae</taxon>
        <taxon>Ciona</taxon>
    </lineage>
</organism>
<evidence type="ECO:0000313" key="2">
    <source>
        <dbReference type="Ensembl" id="ENSCSAVP00000002435.1"/>
    </source>
</evidence>
<dbReference type="GeneTree" id="ENSGT00390000016151"/>
<reference evidence="2" key="2">
    <citation type="submission" date="2025-08" db="UniProtKB">
        <authorList>
            <consortium name="Ensembl"/>
        </authorList>
    </citation>
    <scope>IDENTIFICATION</scope>
</reference>
<dbReference type="Ensembl" id="ENSCSAVT00000002474.1">
    <property type="protein sequence ID" value="ENSCSAVP00000002435.1"/>
    <property type="gene ID" value="ENSCSAVG00000001432.1"/>
</dbReference>
<evidence type="ECO:0000259" key="1">
    <source>
        <dbReference type="Pfam" id="PF01712"/>
    </source>
</evidence>
<feature type="domain" description="Deoxynucleoside kinase" evidence="1">
    <location>
        <begin position="75"/>
        <end position="286"/>
    </location>
</feature>
<dbReference type="Pfam" id="PF01712">
    <property type="entry name" value="dNK"/>
    <property type="match status" value="1"/>
</dbReference>
<dbReference type="Gene3D" id="3.40.50.300">
    <property type="entry name" value="P-loop containing nucleotide triphosphate hydrolases"/>
    <property type="match status" value="1"/>
</dbReference>
<dbReference type="InterPro" id="IPR031314">
    <property type="entry name" value="DNK_dom"/>
</dbReference>
<dbReference type="GO" id="GO:0006120">
    <property type="term" value="P:mitochondrial electron transport, NADH to ubiquinone"/>
    <property type="evidence" value="ECO:0007669"/>
    <property type="project" value="TreeGrafter"/>
</dbReference>
<dbReference type="GO" id="GO:0005739">
    <property type="term" value="C:mitochondrion"/>
    <property type="evidence" value="ECO:0007669"/>
    <property type="project" value="GOC"/>
</dbReference>
<dbReference type="InterPro" id="IPR050566">
    <property type="entry name" value="Deoxyribonucleoside_kinase"/>
</dbReference>
<dbReference type="OMA" id="PEQCYEN"/>
<reference evidence="3" key="1">
    <citation type="submission" date="2003-08" db="EMBL/GenBank/DDBJ databases">
        <authorList>
            <person name="Birren B."/>
            <person name="Nusbaum C."/>
            <person name="Abebe A."/>
            <person name="Abouelleil A."/>
            <person name="Adekoya E."/>
            <person name="Ait-zahra M."/>
            <person name="Allen N."/>
            <person name="Allen T."/>
            <person name="An P."/>
            <person name="Anderson M."/>
            <person name="Anderson S."/>
            <person name="Arachchi H."/>
            <person name="Armbruster J."/>
            <person name="Bachantsang P."/>
            <person name="Baldwin J."/>
            <person name="Barry A."/>
            <person name="Bayul T."/>
            <person name="Blitshsteyn B."/>
            <person name="Bloom T."/>
            <person name="Blye J."/>
            <person name="Boguslavskiy L."/>
            <person name="Borowsky M."/>
            <person name="Boukhgalter B."/>
            <person name="Brunache A."/>
            <person name="Butler J."/>
            <person name="Calixte N."/>
            <person name="Calvo S."/>
            <person name="Camarata J."/>
            <person name="Campo K."/>
            <person name="Chang J."/>
            <person name="Cheshatsang Y."/>
            <person name="Citroen M."/>
            <person name="Collymore A."/>
            <person name="Considine T."/>
            <person name="Cook A."/>
            <person name="Cooke P."/>
            <person name="Corum B."/>
            <person name="Cuomo C."/>
            <person name="David R."/>
            <person name="Dawoe T."/>
            <person name="Degray S."/>
            <person name="Dodge S."/>
            <person name="Dooley K."/>
            <person name="Dorje P."/>
            <person name="Dorjee K."/>
            <person name="Dorris L."/>
            <person name="Duffey N."/>
            <person name="Dupes A."/>
            <person name="Elkins T."/>
            <person name="Engels R."/>
            <person name="Erickson J."/>
            <person name="Farina A."/>
            <person name="Faro S."/>
            <person name="Ferreira P."/>
            <person name="Fischer H."/>
            <person name="Fitzgerald M."/>
            <person name="Foley K."/>
            <person name="Gage D."/>
            <person name="Galagan J."/>
            <person name="Gearin G."/>
            <person name="Gnerre S."/>
            <person name="Gnirke A."/>
            <person name="Goyette A."/>
            <person name="Graham J."/>
            <person name="Grandbois E."/>
            <person name="Gyaltsen K."/>
            <person name="Hafez N."/>
            <person name="Hagopian D."/>
            <person name="Hagos B."/>
            <person name="Hall J."/>
            <person name="Hatcher B."/>
            <person name="Heller A."/>
            <person name="Higgins H."/>
            <person name="Honan T."/>
            <person name="Horn A."/>
            <person name="Houde N."/>
            <person name="Hughes L."/>
            <person name="Hulme W."/>
            <person name="Husby E."/>
            <person name="Iliev I."/>
            <person name="Jaffe D."/>
            <person name="Jones C."/>
            <person name="Kamal M."/>
            <person name="Kamat A."/>
            <person name="Kamvysselis M."/>
            <person name="Karlsson E."/>
            <person name="Kells C."/>
            <person name="Kieu A."/>
            <person name="Kisner P."/>
            <person name="Kodira C."/>
            <person name="Kulbokas E."/>
            <person name="Labutti K."/>
            <person name="Lama D."/>
            <person name="Landers T."/>
            <person name="Leger J."/>
            <person name="Levine S."/>
            <person name="Lewis D."/>
            <person name="Lewis T."/>
            <person name="Lindblad-toh K."/>
            <person name="Liu X."/>
            <person name="Lokyitsang T."/>
            <person name="Lokyitsang Y."/>
            <person name="Lucien O."/>
            <person name="Lui A."/>
            <person name="Ma L.J."/>
            <person name="Mabbitt R."/>
            <person name="Macdonald J."/>
            <person name="Maclean C."/>
            <person name="Major J."/>
            <person name="Manning J."/>
            <person name="Marabella R."/>
            <person name="Maru K."/>
            <person name="Matthews C."/>
            <person name="Mauceli E."/>
            <person name="Mccarthy M."/>
            <person name="Mcdonough S."/>
            <person name="Mcghee T."/>
            <person name="Meldrim J."/>
            <person name="Meneus L."/>
            <person name="Mesirov J."/>
            <person name="Mihalev A."/>
            <person name="Mihova T."/>
            <person name="Mikkelsen T."/>
            <person name="Mlenga V."/>
            <person name="Moru K."/>
            <person name="Mozes J."/>
            <person name="Mulrain L."/>
            <person name="Munson G."/>
            <person name="Naylor J."/>
            <person name="Newes C."/>
            <person name="Nguyen C."/>
            <person name="Nguyen N."/>
            <person name="Nguyen T."/>
            <person name="Nicol R."/>
            <person name="Nielsen C."/>
            <person name="Nizzari M."/>
            <person name="Norbu C."/>
            <person name="Norbu N."/>
            <person name="O'donnell P."/>
            <person name="Okoawo O."/>
            <person name="O'leary S."/>
            <person name="Omotosho B."/>
            <person name="O'neill K."/>
            <person name="Osman S."/>
            <person name="Parker S."/>
            <person name="Perrin D."/>
            <person name="Phunkhang P."/>
            <person name="Piqani B."/>
            <person name="Purcell S."/>
            <person name="Rachupka T."/>
            <person name="Ramasamy U."/>
            <person name="Rameau R."/>
            <person name="Ray V."/>
            <person name="Raymond C."/>
            <person name="Retta R."/>
            <person name="Richardson S."/>
            <person name="Rise C."/>
            <person name="Rodriguez J."/>
            <person name="Rogers J."/>
            <person name="Rogov P."/>
            <person name="Rutman M."/>
            <person name="Schupbach R."/>
            <person name="Seaman C."/>
            <person name="Settipalli S."/>
            <person name="Sharpe T."/>
            <person name="Sheridan J."/>
            <person name="Sherpa N."/>
            <person name="Shi J."/>
            <person name="Smirnov S."/>
            <person name="Smith C."/>
            <person name="Sougnez C."/>
            <person name="Spencer B."/>
            <person name="Stalker J."/>
            <person name="Stange-thomann N."/>
            <person name="Stavropoulos S."/>
            <person name="Stetson K."/>
            <person name="Stone C."/>
            <person name="Stone S."/>
            <person name="Stubbs M."/>
            <person name="Talamas J."/>
            <person name="Tchuinga P."/>
            <person name="Tenzing P."/>
            <person name="Tesfaye S."/>
            <person name="Theodore J."/>
            <person name="Thoulutsang Y."/>
            <person name="Topham K."/>
            <person name="Towey S."/>
            <person name="Tsamla T."/>
            <person name="Tsomo N."/>
            <person name="Vallee D."/>
            <person name="Vassiliev H."/>
            <person name="Venkataraman V."/>
            <person name="Vinson J."/>
            <person name="Vo A."/>
            <person name="Wade C."/>
            <person name="Wang S."/>
            <person name="Wangchuk T."/>
            <person name="Wangdi T."/>
            <person name="Whittaker C."/>
            <person name="Wilkinson J."/>
            <person name="Wu Y."/>
            <person name="Wyman D."/>
            <person name="Yadav S."/>
            <person name="Yang S."/>
            <person name="Yang X."/>
            <person name="Yeager S."/>
            <person name="Yee E."/>
            <person name="Young G."/>
            <person name="Zainoun J."/>
            <person name="Zembeck L."/>
            <person name="Zimmer A."/>
            <person name="Zody M."/>
            <person name="Lander E."/>
        </authorList>
    </citation>
    <scope>NUCLEOTIDE SEQUENCE [LARGE SCALE GENOMIC DNA]</scope>
</reference>
<proteinExistence type="predicted"/>
<sequence length="315" mass="37510">MLQNRASTLLKRCSMFVSSNGLHEVNKVGSVTLQRKATYATLLDTLGDVYQRAKFKVYRDPRHHLDYDKWCKIFVMEGNIGVGKEEFAKEFAEKLNLKYLPNASNYYDVERDVSKKRLSDEMYNWYMNPDSVLQRTRNVCTDHFCMEPNDYVHTCRYQTNKLVMRFIQYCDALAHIIWYGQGVSMVRQFYSDDVFGEAIHQMGWTDKRYWNFYTLHRDYLDEDFIPPQVVFYFDLPPEQCYENVQAGNNEAEKRLPLDFYRRIEDVYKTVYIPEAEGRGVNVIELDWTNPRPVDEVIDELDDLPYHAKSHQLMEY</sequence>
<dbReference type="Proteomes" id="UP000007875">
    <property type="component" value="Unassembled WGS sequence"/>
</dbReference>
<dbReference type="AlphaFoldDB" id="H2YAT7"/>
<reference evidence="2" key="3">
    <citation type="submission" date="2025-09" db="UniProtKB">
        <authorList>
            <consortium name="Ensembl"/>
        </authorList>
    </citation>
    <scope>IDENTIFICATION</scope>
</reference>
<keyword evidence="3" id="KW-1185">Reference proteome</keyword>
<dbReference type="PANTHER" id="PTHR10513">
    <property type="entry name" value="DEOXYNUCLEOSIDE KINASE"/>
    <property type="match status" value="1"/>
</dbReference>
<protein>
    <recommendedName>
        <fullName evidence="1">Deoxynucleoside kinase domain-containing protein</fullName>
    </recommendedName>
</protein>
<dbReference type="STRING" id="51511.ENSCSAVP00000002435"/>
<dbReference type="HOGENOM" id="CLU_882653_0_0_1"/>
<dbReference type="InterPro" id="IPR027417">
    <property type="entry name" value="P-loop_NTPase"/>
</dbReference>
<dbReference type="PANTHER" id="PTHR10513:SF15">
    <property type="entry name" value="NADH DEHYDROGENASE [UBIQUINONE] 1 ALPHA SUBCOMPLEX SUBUNIT 10, MITOCHONDRIAL"/>
    <property type="match status" value="1"/>
</dbReference>
<evidence type="ECO:0000313" key="3">
    <source>
        <dbReference type="Proteomes" id="UP000007875"/>
    </source>
</evidence>
<dbReference type="FunCoup" id="H2YAT7">
    <property type="interactions" value="162"/>
</dbReference>
<name>H2YAT7_CIOSA</name>
<dbReference type="InParanoid" id="H2YAT7"/>
<dbReference type="eggNOG" id="KOG3877">
    <property type="taxonomic scope" value="Eukaryota"/>
</dbReference>
<accession>H2YAT7</accession>